<organism evidence="12 13">
    <name type="scientific">Paramecium sonneborni</name>
    <dbReference type="NCBI Taxonomy" id="65129"/>
    <lineage>
        <taxon>Eukaryota</taxon>
        <taxon>Sar</taxon>
        <taxon>Alveolata</taxon>
        <taxon>Ciliophora</taxon>
        <taxon>Intramacronucleata</taxon>
        <taxon>Oligohymenophorea</taxon>
        <taxon>Peniculida</taxon>
        <taxon>Parameciidae</taxon>
        <taxon>Paramecium</taxon>
    </lineage>
</organism>
<dbReference type="AlphaFoldDB" id="A0A8S1LUJ1"/>
<dbReference type="PROSITE" id="PS00802">
    <property type="entry name" value="TRANSKETOLASE_2"/>
    <property type="match status" value="1"/>
</dbReference>
<evidence type="ECO:0000256" key="10">
    <source>
        <dbReference type="SAM" id="MobiDB-lite"/>
    </source>
</evidence>
<evidence type="ECO:0000256" key="9">
    <source>
        <dbReference type="ARBA" id="ARBA00023052"/>
    </source>
</evidence>
<evidence type="ECO:0000259" key="11">
    <source>
        <dbReference type="SMART" id="SM00861"/>
    </source>
</evidence>
<dbReference type="PANTHER" id="PTHR43195:SF1">
    <property type="entry name" value="FI06132P-RELATED"/>
    <property type="match status" value="1"/>
</dbReference>
<evidence type="ECO:0000256" key="6">
    <source>
        <dbReference type="ARBA" id="ARBA00022679"/>
    </source>
</evidence>
<evidence type="ECO:0000256" key="3">
    <source>
        <dbReference type="ARBA" id="ARBA00001964"/>
    </source>
</evidence>
<evidence type="ECO:0000256" key="5">
    <source>
        <dbReference type="ARBA" id="ARBA00013152"/>
    </source>
</evidence>
<evidence type="ECO:0000256" key="1">
    <source>
        <dbReference type="ARBA" id="ARBA00001936"/>
    </source>
</evidence>
<keyword evidence="9" id="KW-0786">Thiamine pyrophosphate</keyword>
<evidence type="ECO:0000256" key="4">
    <source>
        <dbReference type="ARBA" id="ARBA00007131"/>
    </source>
</evidence>
<comment type="cofactor">
    <cofactor evidence="2">
        <name>Co(2+)</name>
        <dbReference type="ChEBI" id="CHEBI:48828"/>
    </cofactor>
</comment>
<name>A0A8S1LUJ1_9CILI</name>
<feature type="region of interest" description="Disordered" evidence="10">
    <location>
        <begin position="1"/>
        <end position="28"/>
    </location>
</feature>
<dbReference type="SMART" id="SM00861">
    <property type="entry name" value="Transket_pyr"/>
    <property type="match status" value="1"/>
</dbReference>
<dbReference type="Pfam" id="PF02780">
    <property type="entry name" value="Transketolase_C"/>
    <property type="match status" value="1"/>
</dbReference>
<dbReference type="OrthoDB" id="10267175at2759"/>
<comment type="cofactor">
    <cofactor evidence="1">
        <name>Mn(2+)</name>
        <dbReference type="ChEBI" id="CHEBI:29035"/>
    </cofactor>
</comment>
<dbReference type="Pfam" id="PF00456">
    <property type="entry name" value="Transketolase_N"/>
    <property type="match status" value="1"/>
</dbReference>
<dbReference type="InterPro" id="IPR051424">
    <property type="entry name" value="Transketolase-like"/>
</dbReference>
<proteinExistence type="inferred from homology"/>
<keyword evidence="6" id="KW-0808">Transferase</keyword>
<dbReference type="InterPro" id="IPR005475">
    <property type="entry name" value="Transketolase-like_Pyr-bd"/>
</dbReference>
<dbReference type="InterPro" id="IPR020826">
    <property type="entry name" value="Transketolase_BS"/>
</dbReference>
<dbReference type="GO" id="GO:0004802">
    <property type="term" value="F:transketolase activity"/>
    <property type="evidence" value="ECO:0007669"/>
    <property type="project" value="UniProtKB-EC"/>
</dbReference>
<comment type="caution">
    <text evidence="12">The sequence shown here is derived from an EMBL/GenBank/DDBJ whole genome shotgun (WGS) entry which is preliminary data.</text>
</comment>
<protein>
    <recommendedName>
        <fullName evidence="5">transketolase</fullName>
        <ecNumber evidence="5">2.2.1.1</ecNumber>
    </recommendedName>
</protein>
<dbReference type="FunFam" id="3.40.50.970:FF:000129">
    <property type="entry name" value="Transketolase"/>
    <property type="match status" value="1"/>
</dbReference>
<evidence type="ECO:0000256" key="2">
    <source>
        <dbReference type="ARBA" id="ARBA00001941"/>
    </source>
</evidence>
<dbReference type="GO" id="GO:0005737">
    <property type="term" value="C:cytoplasm"/>
    <property type="evidence" value="ECO:0007669"/>
    <property type="project" value="UniProtKB-ARBA"/>
</dbReference>
<dbReference type="PANTHER" id="PTHR43195">
    <property type="entry name" value="TRANSKETOLASE"/>
    <property type="match status" value="1"/>
</dbReference>
<dbReference type="EC" id="2.2.1.1" evidence="5"/>
<dbReference type="NCBIfam" id="NF004559">
    <property type="entry name" value="PRK05899.2-5"/>
    <property type="match status" value="1"/>
</dbReference>
<feature type="domain" description="Transketolase-like pyrimidine-binding" evidence="11">
    <location>
        <begin position="335"/>
        <end position="500"/>
    </location>
</feature>
<dbReference type="InterPro" id="IPR033248">
    <property type="entry name" value="Transketolase_C"/>
</dbReference>
<reference evidence="12" key="1">
    <citation type="submission" date="2021-01" db="EMBL/GenBank/DDBJ databases">
        <authorList>
            <consortium name="Genoscope - CEA"/>
            <person name="William W."/>
        </authorList>
    </citation>
    <scope>NUCLEOTIDE SEQUENCE</scope>
</reference>
<dbReference type="EMBL" id="CAJJDN010000027">
    <property type="protein sequence ID" value="CAD8071127.1"/>
    <property type="molecule type" value="Genomic_DNA"/>
</dbReference>
<keyword evidence="13" id="KW-1185">Reference proteome</keyword>
<keyword evidence="8" id="KW-0460">Magnesium</keyword>
<dbReference type="InterPro" id="IPR005474">
    <property type="entry name" value="Transketolase_N"/>
</dbReference>
<dbReference type="CDD" id="cd07033">
    <property type="entry name" value="TPP_PYR_DXS_TK_like"/>
    <property type="match status" value="1"/>
</dbReference>
<dbReference type="GO" id="GO:0030976">
    <property type="term" value="F:thiamine pyrophosphate binding"/>
    <property type="evidence" value="ECO:0007669"/>
    <property type="project" value="TreeGrafter"/>
</dbReference>
<dbReference type="GO" id="GO:0046872">
    <property type="term" value="F:metal ion binding"/>
    <property type="evidence" value="ECO:0007669"/>
    <property type="project" value="UniProtKB-KW"/>
</dbReference>
<evidence type="ECO:0000256" key="7">
    <source>
        <dbReference type="ARBA" id="ARBA00022723"/>
    </source>
</evidence>
<keyword evidence="7" id="KW-0479">Metal-binding</keyword>
<dbReference type="CDD" id="cd02012">
    <property type="entry name" value="TPP_TK"/>
    <property type="match status" value="1"/>
</dbReference>
<comment type="similarity">
    <text evidence="4">Belongs to the transketolase family.</text>
</comment>
<evidence type="ECO:0000313" key="12">
    <source>
        <dbReference type="EMBL" id="CAD8071127.1"/>
    </source>
</evidence>
<gene>
    <name evidence="12" type="ORF">PSON_ATCC_30995.1.T0270354</name>
</gene>
<feature type="compositionally biased region" description="Basic and acidic residues" evidence="10">
    <location>
        <begin position="13"/>
        <end position="28"/>
    </location>
</feature>
<evidence type="ECO:0000313" key="13">
    <source>
        <dbReference type="Proteomes" id="UP000692954"/>
    </source>
</evidence>
<evidence type="ECO:0000256" key="8">
    <source>
        <dbReference type="ARBA" id="ARBA00022842"/>
    </source>
</evidence>
<accession>A0A8S1LUJ1</accession>
<comment type="cofactor">
    <cofactor evidence="3">
        <name>thiamine diphosphate</name>
        <dbReference type="ChEBI" id="CHEBI:58937"/>
    </cofactor>
</comment>
<dbReference type="Proteomes" id="UP000692954">
    <property type="component" value="Unassembled WGS sequence"/>
</dbReference>
<sequence>MSDRVTRKGKNQVQKEEPKQTKKQKVQKESYDIGQLQDIAHQLRIHSIEMTIASNSGHPTSCASMAEIMGVLFFTKAGMHYNPKDPGNFGNDRFVLSKGHAAPILYAAWSMAGYIDGTELLNLRKIDSLLEGHPVPKLPFVDVATGSLGQGLSVAGGMAYSSKYLDKINNRYWVLMGDGEIAEGSVWEAAHLASHYKLDNITAIVDVNRLGQSEETSIGHDINVYKKRWEAFGWKTIVIDGHNLNQLTDAFEQCRNVKNQPQVIIAKTFKGKYLEMENKEDWHGKPVPQAQVEFVKKQMKQQGGFTLTPEVPVQIEKPQQSHFTLEVNYGPDAKQSTREAYGKALVGLSKTDANQQIVAVDGDTKNSTFSIKYKEAVPTNFVECFIAEQNMVGWAQGFSCRGKVAFASTFAAFFARGFDQIRMGGVSGSQVKYVGSHAGVSIGEDGPSQMGLEDIAMFRTIPNCVVLYPSDGVSAERAIELVANQKSACYVRMSRPSLPILYSNDEVFQIGKSKILKQNNDDKILLIGGGVTTHEIFKAAKQLSEQDNIHVTVLDLFSVKPIDHDGIINAANKTALKTILVVEDHYQEGGLYEAVSSSLSLNNEVKIHSIHVDKIAKSGTPAQMLSLYHLDAAGIIAKVKSIIQ</sequence>